<keyword evidence="4" id="KW-1185">Reference proteome</keyword>
<sequence length="141" mass="13670">MKTLTRREALAAGAAAAAFAASGLPAFATADAAQEAVMAFTGGVAPGEGGVTLTTPEIAENGGTVPVEVAAEGAAAILVLAAGNPSPGVATFHFGPLGVAMASTRIRLARTQDVIAVAKMSDGSFRQASNTVKVTIGGCGG</sequence>
<feature type="chain" id="PRO_5011713950" evidence="1">
    <location>
        <begin position="29"/>
        <end position="141"/>
    </location>
</feature>
<dbReference type="PROSITE" id="PS51318">
    <property type="entry name" value="TAT"/>
    <property type="match status" value="1"/>
</dbReference>
<dbReference type="InterPro" id="IPR006311">
    <property type="entry name" value="TAT_signal"/>
</dbReference>
<gene>
    <name evidence="3" type="ORF">SAMN05444370_11015</name>
</gene>
<organism evidence="3 4">
    <name type="scientific">Rubrimonas cliftonensis</name>
    <dbReference type="NCBI Taxonomy" id="89524"/>
    <lineage>
        <taxon>Bacteria</taxon>
        <taxon>Pseudomonadati</taxon>
        <taxon>Pseudomonadota</taxon>
        <taxon>Alphaproteobacteria</taxon>
        <taxon>Rhodobacterales</taxon>
        <taxon>Paracoccaceae</taxon>
        <taxon>Rubrimonas</taxon>
    </lineage>
</organism>
<dbReference type="RefSeq" id="WP_093254554.1">
    <property type="nucleotide sequence ID" value="NZ_FNQM01000010.1"/>
</dbReference>
<keyword evidence="1" id="KW-0732">Signal</keyword>
<dbReference type="OrthoDB" id="9804570at2"/>
<dbReference type="InterPro" id="IPR038162">
    <property type="entry name" value="SoxY_sf"/>
</dbReference>
<dbReference type="EMBL" id="FNQM01000010">
    <property type="protein sequence ID" value="SEA71657.1"/>
    <property type="molecule type" value="Genomic_DNA"/>
</dbReference>
<evidence type="ECO:0000256" key="1">
    <source>
        <dbReference type="SAM" id="SignalP"/>
    </source>
</evidence>
<dbReference type="PIRSF" id="PIRSF010312">
    <property type="entry name" value="Sulphur_oxidation_SoxY"/>
    <property type="match status" value="1"/>
</dbReference>
<dbReference type="NCBIfam" id="TIGR04488">
    <property type="entry name" value="SoxY_true_GGCGG"/>
    <property type="match status" value="1"/>
</dbReference>
<dbReference type="STRING" id="89524.SAMN05444370_11015"/>
<evidence type="ECO:0000313" key="4">
    <source>
        <dbReference type="Proteomes" id="UP000198703"/>
    </source>
</evidence>
<proteinExistence type="predicted"/>
<dbReference type="Gene3D" id="2.60.40.2470">
    <property type="entry name" value="SoxY domain"/>
    <property type="match status" value="1"/>
</dbReference>
<dbReference type="Proteomes" id="UP000198703">
    <property type="component" value="Unassembled WGS sequence"/>
</dbReference>
<evidence type="ECO:0000313" key="3">
    <source>
        <dbReference type="EMBL" id="SEA71657.1"/>
    </source>
</evidence>
<evidence type="ECO:0000259" key="2">
    <source>
        <dbReference type="Pfam" id="PF13501"/>
    </source>
</evidence>
<dbReference type="InterPro" id="IPR016568">
    <property type="entry name" value="Sulphur_oxidation_SoxY"/>
</dbReference>
<feature type="signal peptide" evidence="1">
    <location>
        <begin position="1"/>
        <end position="28"/>
    </location>
</feature>
<name>A0A1H4DGD4_9RHOB</name>
<dbReference type="AlphaFoldDB" id="A0A1H4DGD4"/>
<accession>A0A1H4DGD4</accession>
<reference evidence="3 4" key="1">
    <citation type="submission" date="2016-10" db="EMBL/GenBank/DDBJ databases">
        <authorList>
            <person name="de Groot N.N."/>
        </authorList>
    </citation>
    <scope>NUCLEOTIDE SEQUENCE [LARGE SCALE GENOMIC DNA]</scope>
    <source>
        <strain evidence="3 4">DSM 15345</strain>
    </source>
</reference>
<feature type="domain" description="Ig-like SoxY" evidence="2">
    <location>
        <begin position="40"/>
        <end position="139"/>
    </location>
</feature>
<protein>
    <submittedName>
        <fullName evidence="3">Sulfur-oxidizing protein SoxY</fullName>
    </submittedName>
</protein>
<dbReference type="Pfam" id="PF13501">
    <property type="entry name" value="SoxY"/>
    <property type="match status" value="1"/>
</dbReference>
<dbReference type="InterPro" id="IPR032711">
    <property type="entry name" value="SoxY"/>
</dbReference>